<dbReference type="NCBIfam" id="TIGR02937">
    <property type="entry name" value="sigma70-ECF"/>
    <property type="match status" value="1"/>
</dbReference>
<dbReference type="PANTHER" id="PTHR43133:SF63">
    <property type="entry name" value="RNA POLYMERASE SIGMA FACTOR FECI-RELATED"/>
    <property type="match status" value="1"/>
</dbReference>
<feature type="domain" description="RNA polymerase sigma factor 70 region 4 type 2" evidence="6">
    <location>
        <begin position="109"/>
        <end position="161"/>
    </location>
</feature>
<dbReference type="NCBIfam" id="NF009180">
    <property type="entry name" value="PRK12528.1"/>
    <property type="match status" value="1"/>
</dbReference>
<evidence type="ECO:0000259" key="5">
    <source>
        <dbReference type="Pfam" id="PF04542"/>
    </source>
</evidence>
<dbReference type="InterPro" id="IPR014284">
    <property type="entry name" value="RNA_pol_sigma-70_dom"/>
</dbReference>
<dbReference type="Pfam" id="PF08281">
    <property type="entry name" value="Sigma70_r4_2"/>
    <property type="match status" value="1"/>
</dbReference>
<feature type="domain" description="RNA polymerase sigma-70 region 2" evidence="5">
    <location>
        <begin position="16"/>
        <end position="78"/>
    </location>
</feature>
<evidence type="ECO:0000259" key="6">
    <source>
        <dbReference type="Pfam" id="PF08281"/>
    </source>
</evidence>
<evidence type="ECO:0000313" key="8">
    <source>
        <dbReference type="Proteomes" id="UP000239709"/>
    </source>
</evidence>
<dbReference type="InterPro" id="IPR036388">
    <property type="entry name" value="WH-like_DNA-bd_sf"/>
</dbReference>
<dbReference type="Gene3D" id="1.10.10.10">
    <property type="entry name" value="Winged helix-like DNA-binding domain superfamily/Winged helix DNA-binding domain"/>
    <property type="match status" value="1"/>
</dbReference>
<dbReference type="OrthoDB" id="8536462at2"/>
<comment type="similarity">
    <text evidence="1">Belongs to the sigma-70 factor family. ECF subfamily.</text>
</comment>
<proteinExistence type="inferred from homology"/>
<keyword evidence="8" id="KW-1185">Reference proteome</keyword>
<keyword evidence="2" id="KW-0805">Transcription regulation</keyword>
<dbReference type="InterPro" id="IPR013324">
    <property type="entry name" value="RNA_pol_sigma_r3/r4-like"/>
</dbReference>
<dbReference type="InterPro" id="IPR039425">
    <property type="entry name" value="RNA_pol_sigma-70-like"/>
</dbReference>
<name>A0A2S0MFL4_9BURK</name>
<protein>
    <submittedName>
        <fullName evidence="7">RNA polymerase subunit sigma</fullName>
    </submittedName>
</protein>
<evidence type="ECO:0000313" key="7">
    <source>
        <dbReference type="EMBL" id="AVO34668.1"/>
    </source>
</evidence>
<evidence type="ECO:0000256" key="4">
    <source>
        <dbReference type="ARBA" id="ARBA00023163"/>
    </source>
</evidence>
<organism evidence="7 8">
    <name type="scientific">Ottowia oryzae</name>
    <dbReference type="NCBI Taxonomy" id="2109914"/>
    <lineage>
        <taxon>Bacteria</taxon>
        <taxon>Pseudomonadati</taxon>
        <taxon>Pseudomonadota</taxon>
        <taxon>Betaproteobacteria</taxon>
        <taxon>Burkholderiales</taxon>
        <taxon>Comamonadaceae</taxon>
        <taxon>Ottowia</taxon>
    </lineage>
</organism>
<dbReference type="KEGG" id="otk:C6570_10855"/>
<dbReference type="Proteomes" id="UP000239709">
    <property type="component" value="Chromosome"/>
</dbReference>
<dbReference type="GO" id="GO:0003677">
    <property type="term" value="F:DNA binding"/>
    <property type="evidence" value="ECO:0007669"/>
    <property type="project" value="InterPro"/>
</dbReference>
<accession>A0A2S0MFL4</accession>
<dbReference type="GO" id="GO:0016987">
    <property type="term" value="F:sigma factor activity"/>
    <property type="evidence" value="ECO:0007669"/>
    <property type="project" value="UniProtKB-KW"/>
</dbReference>
<reference evidence="7 8" key="1">
    <citation type="submission" date="2018-03" db="EMBL/GenBank/DDBJ databases">
        <title>Genome sequencing of Ottowia sp.</title>
        <authorList>
            <person name="Kim S.-J."/>
            <person name="Heo J."/>
            <person name="Kwon S.-W."/>
        </authorList>
    </citation>
    <scope>NUCLEOTIDE SEQUENCE [LARGE SCALE GENOMIC DNA]</scope>
    <source>
        <strain evidence="7 8">KADR8-3</strain>
    </source>
</reference>
<keyword evidence="4" id="KW-0804">Transcription</keyword>
<dbReference type="Pfam" id="PF04542">
    <property type="entry name" value="Sigma70_r2"/>
    <property type="match status" value="1"/>
</dbReference>
<gene>
    <name evidence="7" type="ORF">C6570_10855</name>
</gene>
<dbReference type="RefSeq" id="WP_106703220.1">
    <property type="nucleotide sequence ID" value="NZ_CP027666.1"/>
</dbReference>
<dbReference type="PANTHER" id="PTHR43133">
    <property type="entry name" value="RNA POLYMERASE ECF-TYPE SIGMA FACTO"/>
    <property type="match status" value="1"/>
</dbReference>
<evidence type="ECO:0000256" key="3">
    <source>
        <dbReference type="ARBA" id="ARBA00023082"/>
    </source>
</evidence>
<dbReference type="AlphaFoldDB" id="A0A2S0MFL4"/>
<keyword evidence="3" id="KW-0731">Sigma factor</keyword>
<evidence type="ECO:0000256" key="1">
    <source>
        <dbReference type="ARBA" id="ARBA00010641"/>
    </source>
</evidence>
<dbReference type="Gene3D" id="1.10.1740.10">
    <property type="match status" value="1"/>
</dbReference>
<evidence type="ECO:0000256" key="2">
    <source>
        <dbReference type="ARBA" id="ARBA00023015"/>
    </source>
</evidence>
<dbReference type="SUPFAM" id="SSF88946">
    <property type="entry name" value="Sigma2 domain of RNA polymerase sigma factors"/>
    <property type="match status" value="1"/>
</dbReference>
<dbReference type="InterPro" id="IPR013249">
    <property type="entry name" value="RNA_pol_sigma70_r4_t2"/>
</dbReference>
<dbReference type="InterPro" id="IPR013325">
    <property type="entry name" value="RNA_pol_sigma_r2"/>
</dbReference>
<sequence length="171" mass="19510">MRDDLALTSIESLYFNHHVWLQAWLRRRLGDTHRAADLAHDTFVRLLTRQGLGPLHEPRAFLTTVAARVLASHWRREQLERAYLDALRCLPPALVPSPEERALVLEALQQLDELLDGLPAPVKRAFLLSQLDGLTQRQIAQQLNVTERTVRRHLTRAAEQCYFADVLGVGP</sequence>
<dbReference type="EMBL" id="CP027666">
    <property type="protein sequence ID" value="AVO34668.1"/>
    <property type="molecule type" value="Genomic_DNA"/>
</dbReference>
<dbReference type="SUPFAM" id="SSF88659">
    <property type="entry name" value="Sigma3 and sigma4 domains of RNA polymerase sigma factors"/>
    <property type="match status" value="1"/>
</dbReference>
<dbReference type="InterPro" id="IPR007627">
    <property type="entry name" value="RNA_pol_sigma70_r2"/>
</dbReference>
<dbReference type="GO" id="GO:0006352">
    <property type="term" value="P:DNA-templated transcription initiation"/>
    <property type="evidence" value="ECO:0007669"/>
    <property type="project" value="InterPro"/>
</dbReference>